<dbReference type="InterPro" id="IPR042104">
    <property type="entry name" value="PKS_dehydratase_sf"/>
</dbReference>
<sequence>MRISQTPWIVDHVIDGKAVYPPAGMMAMAIEAIRQLCTDRSPSGCNLRDITFSYRTQGKDVAATS</sequence>
<evidence type="ECO:0000256" key="1">
    <source>
        <dbReference type="PROSITE-ProRule" id="PRU01363"/>
    </source>
</evidence>
<proteinExistence type="predicted"/>
<dbReference type="Proteomes" id="UP000800200">
    <property type="component" value="Unassembled WGS sequence"/>
</dbReference>
<protein>
    <recommendedName>
        <fullName evidence="2">PKS/mFAS DH domain-containing protein</fullName>
    </recommendedName>
</protein>
<feature type="domain" description="PKS/mFAS DH" evidence="2">
    <location>
        <begin position="1"/>
        <end position="65"/>
    </location>
</feature>
<dbReference type="OrthoDB" id="4779096at2759"/>
<dbReference type="InterPro" id="IPR049552">
    <property type="entry name" value="PKS_DH_N"/>
</dbReference>
<gene>
    <name evidence="3" type="ORF">K469DRAFT_374198</name>
</gene>
<evidence type="ECO:0000313" key="3">
    <source>
        <dbReference type="EMBL" id="KAF2191587.1"/>
    </source>
</evidence>
<name>A0A6A6EHP5_9PEZI</name>
<accession>A0A6A6EHP5</accession>
<evidence type="ECO:0000259" key="2">
    <source>
        <dbReference type="PROSITE" id="PS52019"/>
    </source>
</evidence>
<dbReference type="AlphaFoldDB" id="A0A6A6EHP5"/>
<evidence type="ECO:0000313" key="4">
    <source>
        <dbReference type="Proteomes" id="UP000800200"/>
    </source>
</evidence>
<reference evidence="3" key="1">
    <citation type="journal article" date="2020" name="Stud. Mycol.">
        <title>101 Dothideomycetes genomes: a test case for predicting lifestyles and emergence of pathogens.</title>
        <authorList>
            <person name="Haridas S."/>
            <person name="Albert R."/>
            <person name="Binder M."/>
            <person name="Bloem J."/>
            <person name="Labutti K."/>
            <person name="Salamov A."/>
            <person name="Andreopoulos B."/>
            <person name="Baker S."/>
            <person name="Barry K."/>
            <person name="Bills G."/>
            <person name="Bluhm B."/>
            <person name="Cannon C."/>
            <person name="Castanera R."/>
            <person name="Culley D."/>
            <person name="Daum C."/>
            <person name="Ezra D."/>
            <person name="Gonzalez J."/>
            <person name="Henrissat B."/>
            <person name="Kuo A."/>
            <person name="Liang C."/>
            <person name="Lipzen A."/>
            <person name="Lutzoni F."/>
            <person name="Magnuson J."/>
            <person name="Mondo S."/>
            <person name="Nolan M."/>
            <person name="Ohm R."/>
            <person name="Pangilinan J."/>
            <person name="Park H.-J."/>
            <person name="Ramirez L."/>
            <person name="Alfaro M."/>
            <person name="Sun H."/>
            <person name="Tritt A."/>
            <person name="Yoshinaga Y."/>
            <person name="Zwiers L.-H."/>
            <person name="Turgeon B."/>
            <person name="Goodwin S."/>
            <person name="Spatafora J."/>
            <person name="Crous P."/>
            <person name="Grigoriev I."/>
        </authorList>
    </citation>
    <scope>NUCLEOTIDE SEQUENCE</scope>
    <source>
        <strain evidence="3">CBS 207.26</strain>
    </source>
</reference>
<dbReference type="InterPro" id="IPR049900">
    <property type="entry name" value="PKS_mFAS_DH"/>
</dbReference>
<organism evidence="3 4">
    <name type="scientific">Zopfia rhizophila CBS 207.26</name>
    <dbReference type="NCBI Taxonomy" id="1314779"/>
    <lineage>
        <taxon>Eukaryota</taxon>
        <taxon>Fungi</taxon>
        <taxon>Dikarya</taxon>
        <taxon>Ascomycota</taxon>
        <taxon>Pezizomycotina</taxon>
        <taxon>Dothideomycetes</taxon>
        <taxon>Dothideomycetes incertae sedis</taxon>
        <taxon>Zopfiaceae</taxon>
        <taxon>Zopfia</taxon>
    </lineage>
</organism>
<keyword evidence="4" id="KW-1185">Reference proteome</keyword>
<dbReference type="Gene3D" id="3.10.129.110">
    <property type="entry name" value="Polyketide synthase dehydratase"/>
    <property type="match status" value="1"/>
</dbReference>
<dbReference type="Pfam" id="PF21089">
    <property type="entry name" value="PKS_DH_N"/>
    <property type="match status" value="1"/>
</dbReference>
<comment type="caution">
    <text evidence="1">Lacks conserved residue(s) required for the propagation of feature annotation.</text>
</comment>
<dbReference type="PROSITE" id="PS52019">
    <property type="entry name" value="PKS_MFAS_DH"/>
    <property type="match status" value="1"/>
</dbReference>
<dbReference type="EMBL" id="ML994617">
    <property type="protein sequence ID" value="KAF2191587.1"/>
    <property type="molecule type" value="Genomic_DNA"/>
</dbReference>